<reference evidence="1" key="1">
    <citation type="journal article" date="2017" name="Nature">
        <title>The sunflower genome provides insights into oil metabolism, flowering and Asterid evolution.</title>
        <authorList>
            <person name="Badouin H."/>
            <person name="Gouzy J."/>
            <person name="Grassa C.J."/>
            <person name="Murat F."/>
            <person name="Staton S.E."/>
            <person name="Cottret L."/>
            <person name="Lelandais-Briere C."/>
            <person name="Owens G.L."/>
            <person name="Carrere S."/>
            <person name="Mayjonade B."/>
            <person name="Legrand L."/>
            <person name="Gill N."/>
            <person name="Kane N.C."/>
            <person name="Bowers J.E."/>
            <person name="Hubner S."/>
            <person name="Bellec A."/>
            <person name="Berard A."/>
            <person name="Berges H."/>
            <person name="Blanchet N."/>
            <person name="Boniface M.C."/>
            <person name="Brunel D."/>
            <person name="Catrice O."/>
            <person name="Chaidir N."/>
            <person name="Claudel C."/>
            <person name="Donnadieu C."/>
            <person name="Faraut T."/>
            <person name="Fievet G."/>
            <person name="Helmstetter N."/>
            <person name="King M."/>
            <person name="Knapp S.J."/>
            <person name="Lai Z."/>
            <person name="Le Paslier M.C."/>
            <person name="Lippi Y."/>
            <person name="Lorenzon L."/>
            <person name="Mandel J.R."/>
            <person name="Marage G."/>
            <person name="Marchand G."/>
            <person name="Marquand E."/>
            <person name="Bret-Mestries E."/>
            <person name="Morien E."/>
            <person name="Nambeesan S."/>
            <person name="Nguyen T."/>
            <person name="Pegot-Espagnet P."/>
            <person name="Pouilly N."/>
            <person name="Raftis F."/>
            <person name="Sallet E."/>
            <person name="Schiex T."/>
            <person name="Thomas J."/>
            <person name="Vandecasteele C."/>
            <person name="Vares D."/>
            <person name="Vear F."/>
            <person name="Vautrin S."/>
            <person name="Crespi M."/>
            <person name="Mangin B."/>
            <person name="Burke J.M."/>
            <person name="Salse J."/>
            <person name="Munos S."/>
            <person name="Vincourt P."/>
            <person name="Rieseberg L.H."/>
            <person name="Langlade N.B."/>
        </authorList>
    </citation>
    <scope>NUCLEOTIDE SEQUENCE</scope>
    <source>
        <tissue evidence="1">Leaves</tissue>
    </source>
</reference>
<evidence type="ECO:0000313" key="1">
    <source>
        <dbReference type="EMBL" id="KAF5781891.1"/>
    </source>
</evidence>
<dbReference type="EMBL" id="MNCJ02000326">
    <property type="protein sequence ID" value="KAF5781891.1"/>
    <property type="molecule type" value="Genomic_DNA"/>
</dbReference>
<keyword evidence="2" id="KW-1185">Reference proteome</keyword>
<organism evidence="1 2">
    <name type="scientific">Helianthus annuus</name>
    <name type="common">Common sunflower</name>
    <dbReference type="NCBI Taxonomy" id="4232"/>
    <lineage>
        <taxon>Eukaryota</taxon>
        <taxon>Viridiplantae</taxon>
        <taxon>Streptophyta</taxon>
        <taxon>Embryophyta</taxon>
        <taxon>Tracheophyta</taxon>
        <taxon>Spermatophyta</taxon>
        <taxon>Magnoliopsida</taxon>
        <taxon>eudicotyledons</taxon>
        <taxon>Gunneridae</taxon>
        <taxon>Pentapetalae</taxon>
        <taxon>asterids</taxon>
        <taxon>campanulids</taxon>
        <taxon>Asterales</taxon>
        <taxon>Asteraceae</taxon>
        <taxon>Asteroideae</taxon>
        <taxon>Heliantheae alliance</taxon>
        <taxon>Heliantheae</taxon>
        <taxon>Helianthus</taxon>
    </lineage>
</organism>
<gene>
    <name evidence="1" type="ORF">HanXRQr2_Chr11g0489151</name>
</gene>
<reference evidence="1" key="2">
    <citation type="submission" date="2020-06" db="EMBL/GenBank/DDBJ databases">
        <title>Helianthus annuus Genome sequencing and assembly Release 2.</title>
        <authorList>
            <person name="Gouzy J."/>
            <person name="Langlade N."/>
            <person name="Munos S."/>
        </authorList>
    </citation>
    <scope>NUCLEOTIDE SEQUENCE</scope>
    <source>
        <tissue evidence="1">Leaves</tissue>
    </source>
</reference>
<proteinExistence type="predicted"/>
<accession>A0A9K3HPD9</accession>
<protein>
    <submittedName>
        <fullName evidence="1">Uncharacterized protein</fullName>
    </submittedName>
</protein>
<evidence type="ECO:0000313" key="2">
    <source>
        <dbReference type="Proteomes" id="UP000215914"/>
    </source>
</evidence>
<name>A0A9K3HPD9_HELAN</name>
<dbReference type="Gramene" id="mRNA:HanXRQr2_Chr11g0489151">
    <property type="protein sequence ID" value="mRNA:HanXRQr2_Chr11g0489151"/>
    <property type="gene ID" value="HanXRQr2_Chr11g0489151"/>
</dbReference>
<dbReference type="Proteomes" id="UP000215914">
    <property type="component" value="Unassembled WGS sequence"/>
</dbReference>
<sequence length="40" mass="4342">MQFSDLIGGPITDQIECPCMGMDHSMLTVHRSASIFLSAT</sequence>
<dbReference type="AlphaFoldDB" id="A0A9K3HPD9"/>
<comment type="caution">
    <text evidence="1">The sequence shown here is derived from an EMBL/GenBank/DDBJ whole genome shotgun (WGS) entry which is preliminary data.</text>
</comment>